<protein>
    <submittedName>
        <fullName evidence="10">Tetrathionate reductase subunit TtrA</fullName>
    </submittedName>
</protein>
<comment type="caution">
    <text evidence="10">The sequence shown here is derived from an EMBL/GenBank/DDBJ whole genome shotgun (WGS) entry which is preliminary data.</text>
</comment>
<reference evidence="10 11" key="1">
    <citation type="submission" date="2019-04" db="EMBL/GenBank/DDBJ databases">
        <authorList>
            <person name="Hwang J.C."/>
        </authorList>
    </citation>
    <scope>NUCLEOTIDE SEQUENCE [LARGE SCALE GENOMIC DNA]</scope>
    <source>
        <strain evidence="10 11">IMCC35001</strain>
    </source>
</reference>
<keyword evidence="11" id="KW-1185">Reference proteome</keyword>
<gene>
    <name evidence="10" type="primary">ttrA</name>
    <name evidence="10" type="ORF">FCL40_13535</name>
</gene>
<feature type="domain" description="4Fe-4S Mo/W bis-MGD-type" evidence="9">
    <location>
        <begin position="66"/>
        <end position="150"/>
    </location>
</feature>
<dbReference type="GO" id="GO:0016491">
    <property type="term" value="F:oxidoreductase activity"/>
    <property type="evidence" value="ECO:0007669"/>
    <property type="project" value="UniProtKB-KW"/>
</dbReference>
<keyword evidence="5" id="KW-0732">Signal</keyword>
<dbReference type="SMART" id="SM00926">
    <property type="entry name" value="Molybdop_Fe4S4"/>
    <property type="match status" value="1"/>
</dbReference>
<dbReference type="GO" id="GO:0051539">
    <property type="term" value="F:4 iron, 4 sulfur cluster binding"/>
    <property type="evidence" value="ECO:0007669"/>
    <property type="project" value="UniProtKB-KW"/>
</dbReference>
<evidence type="ECO:0000256" key="5">
    <source>
        <dbReference type="ARBA" id="ARBA00022729"/>
    </source>
</evidence>
<name>A0A4U1BDX4_9GAMM</name>
<evidence type="ECO:0000259" key="9">
    <source>
        <dbReference type="PROSITE" id="PS51669"/>
    </source>
</evidence>
<keyword evidence="7" id="KW-0408">Iron</keyword>
<evidence type="ECO:0000256" key="8">
    <source>
        <dbReference type="ARBA" id="ARBA00023014"/>
    </source>
</evidence>
<dbReference type="EMBL" id="SWCI01000009">
    <property type="protein sequence ID" value="TKB48146.1"/>
    <property type="molecule type" value="Genomic_DNA"/>
</dbReference>
<keyword evidence="4" id="KW-0479">Metal-binding</keyword>
<dbReference type="OrthoDB" id="9815647at2"/>
<proteinExistence type="inferred from homology"/>
<keyword evidence="8" id="KW-0411">Iron-sulfur</keyword>
<accession>A0A4U1BDX4</accession>
<evidence type="ECO:0000256" key="3">
    <source>
        <dbReference type="ARBA" id="ARBA00022505"/>
    </source>
</evidence>
<dbReference type="RefSeq" id="WP_136853840.1">
    <property type="nucleotide sequence ID" value="NZ_SWCI01000009.1"/>
</dbReference>
<dbReference type="PANTHER" id="PTHR43742:SF9">
    <property type="entry name" value="TETRATHIONATE REDUCTASE SUBUNIT A"/>
    <property type="match status" value="1"/>
</dbReference>
<keyword evidence="6" id="KW-0560">Oxidoreductase</keyword>
<evidence type="ECO:0000256" key="2">
    <source>
        <dbReference type="ARBA" id="ARBA00022485"/>
    </source>
</evidence>
<evidence type="ECO:0000313" key="11">
    <source>
        <dbReference type="Proteomes" id="UP000305674"/>
    </source>
</evidence>
<evidence type="ECO:0000256" key="4">
    <source>
        <dbReference type="ARBA" id="ARBA00022723"/>
    </source>
</evidence>
<sequence>MDRRSFITRAGIVTAAAATGTACSSTPKDGEPAPLTVAKSNARFGNPLPTEAQLGSDGKLHKTPGIRTMYTRCFTCNNMCGLRVRIDEANDKVLKVAGNPYCEMNSGSPLPLSMPVRDSYAALAGNAGLENRATTCGKGASGVGCVDDPRRVTQVLKRVGKRGEGKWKSISYEQALTEILEGGDLFGEGQVDGLKAIRQLDKPAVPGYPEFGSAANRLLATFGEEDTLRGSLYARFMRQAYGTVNLVTKHAYCGAPTGIGYGLGLAPGLEPGLGDIDWDNVEYAMFLGTAPGSSGASLNLLGRSLADARVERSLKYTSVDPLLRTEVANDTRAQWLPIRPGRDAAFMMAMMQVIFAENWFDADFLALPNADAAKAAGEVNHSNASHLVVTDANHKDHTLFAKAADFGVGGDEAVVVENGKLVSANQAKKAELLVDGLFTDANGNQVQLTSSLALLKAQANRAPLAELSADCGIQQSQIKQAAKDLTHHGRKATVVTNSGANSGDAIMVGWLVSTMNTLIGSHDAKGGTVYPNGAYWGFEGNYNLGGFDGELDVSGDINICRSGAYEDSTEYKQKLAKGENPYPASDMWHNLVAGYASFNAAEALTAHTNANPYTAKALFNWRSNALYSAASISNDVEKALVDTDSLPLFVAIDCYMNETNRYADYFIPDRVMYEEYAADRMWGAFKLGVVAGAPLVTPRTPKNAKGQHICMEQFMIDLAMAMDLPGFGKGAIPAADGRKVDLLTFEDWHSRYLANIAAQCSKLPAVSDEDREWAALEYSMAPLRPRLTDEEAAKVEALLSRGGYYEEAEKYDGDFINGGGGKFLQIYNADMAQLRHCHSGERYPGVPSYEPKRFWNGDTWEQHWPEEQFPLLFSNYKPTLRSNYSAAFDRCAELTPQNFVYMHIDTAAEMGLTDGDKVRVVSGNGTPAEGVLQADSGVAKGSVCVSHCFGHKQGYGADTREIDGKLIEGIARRGGGTAVNQMIPADPTRPGKVAMLNDYYAGTNCRQGIPVRVEKA</sequence>
<dbReference type="GO" id="GO:0046872">
    <property type="term" value="F:metal ion binding"/>
    <property type="evidence" value="ECO:0007669"/>
    <property type="project" value="UniProtKB-KW"/>
</dbReference>
<evidence type="ECO:0000313" key="10">
    <source>
        <dbReference type="EMBL" id="TKB48146.1"/>
    </source>
</evidence>
<dbReference type="SUPFAM" id="SSF50692">
    <property type="entry name" value="ADC-like"/>
    <property type="match status" value="1"/>
</dbReference>
<dbReference type="PROSITE" id="PS51257">
    <property type="entry name" value="PROKAR_LIPOPROTEIN"/>
    <property type="match status" value="1"/>
</dbReference>
<dbReference type="AlphaFoldDB" id="A0A4U1BDX4"/>
<dbReference type="Pfam" id="PF01568">
    <property type="entry name" value="Molydop_binding"/>
    <property type="match status" value="1"/>
</dbReference>
<dbReference type="Gene3D" id="3.40.50.740">
    <property type="match status" value="1"/>
</dbReference>
<dbReference type="PANTHER" id="PTHR43742">
    <property type="entry name" value="TRIMETHYLAMINE-N-OXIDE REDUCTASE"/>
    <property type="match status" value="1"/>
</dbReference>
<dbReference type="Gene3D" id="2.40.40.20">
    <property type="match status" value="1"/>
</dbReference>
<keyword evidence="2" id="KW-0004">4Fe-4S</keyword>
<dbReference type="InterPro" id="IPR006963">
    <property type="entry name" value="Mopterin_OxRdtase_4Fe-4S_dom"/>
</dbReference>
<dbReference type="PROSITE" id="PS51669">
    <property type="entry name" value="4FE4S_MOW_BIS_MGD"/>
    <property type="match status" value="1"/>
</dbReference>
<dbReference type="Proteomes" id="UP000305674">
    <property type="component" value="Unassembled WGS sequence"/>
</dbReference>
<evidence type="ECO:0000256" key="6">
    <source>
        <dbReference type="ARBA" id="ARBA00023002"/>
    </source>
</evidence>
<dbReference type="InterPro" id="IPR050612">
    <property type="entry name" value="Prok_Mopterin_Oxidored"/>
</dbReference>
<dbReference type="SUPFAM" id="SSF53706">
    <property type="entry name" value="Formate dehydrogenase/DMSO reductase, domains 1-3"/>
    <property type="match status" value="1"/>
</dbReference>
<dbReference type="GO" id="GO:0043546">
    <property type="term" value="F:molybdopterin cofactor binding"/>
    <property type="evidence" value="ECO:0007669"/>
    <property type="project" value="InterPro"/>
</dbReference>
<evidence type="ECO:0000256" key="1">
    <source>
        <dbReference type="ARBA" id="ARBA00010312"/>
    </source>
</evidence>
<comment type="similarity">
    <text evidence="1">Belongs to the prokaryotic molybdopterin-containing oxidoreductase family.</text>
</comment>
<organism evidence="10 11">
    <name type="scientific">Ferrimonas sediminicola</name>
    <dbReference type="NCBI Taxonomy" id="2569538"/>
    <lineage>
        <taxon>Bacteria</taxon>
        <taxon>Pseudomonadati</taxon>
        <taxon>Pseudomonadota</taxon>
        <taxon>Gammaproteobacteria</taxon>
        <taxon>Alteromonadales</taxon>
        <taxon>Ferrimonadaceae</taxon>
        <taxon>Ferrimonas</taxon>
    </lineage>
</organism>
<dbReference type="Gene3D" id="3.30.200.210">
    <property type="match status" value="1"/>
</dbReference>
<dbReference type="Pfam" id="PF00384">
    <property type="entry name" value="Molybdopterin"/>
    <property type="match status" value="1"/>
</dbReference>
<dbReference type="InterPro" id="IPR006657">
    <property type="entry name" value="MoPterin_dinucl-bd_dom"/>
</dbReference>
<dbReference type="InterPro" id="IPR009010">
    <property type="entry name" value="Asp_de-COase-like_dom_sf"/>
</dbReference>
<dbReference type="Gene3D" id="3.40.228.10">
    <property type="entry name" value="Dimethylsulfoxide Reductase, domain 2"/>
    <property type="match status" value="1"/>
</dbReference>
<dbReference type="InterPro" id="IPR006656">
    <property type="entry name" value="Mopterin_OxRdtase"/>
</dbReference>
<keyword evidence="3" id="KW-0500">Molybdenum</keyword>
<evidence type="ECO:0000256" key="7">
    <source>
        <dbReference type="ARBA" id="ARBA00023004"/>
    </source>
</evidence>